<feature type="domain" description="SS18 N-terminal" evidence="3">
    <location>
        <begin position="24"/>
        <end position="79"/>
    </location>
</feature>
<sequence length="92" mass="10577">MDPAPPQPPKPPQKQKGQPLVPQETHVLQQMLEDNARLLKLIIEHQAMGKFKECEHYQRMAHKNLTYLAALADAQQRAKPQHQAAQAHWETK</sequence>
<keyword evidence="5" id="KW-1185">Reference proteome</keyword>
<dbReference type="InterPro" id="IPR007726">
    <property type="entry name" value="SS18_N"/>
</dbReference>
<evidence type="ECO:0000313" key="5">
    <source>
        <dbReference type="Proteomes" id="UP001472866"/>
    </source>
</evidence>
<protein>
    <recommendedName>
        <fullName evidence="3">SS18 N-terminal domain-containing protein</fullName>
    </recommendedName>
</protein>
<comment type="similarity">
    <text evidence="1">Belongs to the SS18 family.</text>
</comment>
<accession>A0AAX4P9G7</accession>
<dbReference type="EMBL" id="CP151506">
    <property type="protein sequence ID" value="WZN62696.1"/>
    <property type="molecule type" value="Genomic_DNA"/>
</dbReference>
<feature type="region of interest" description="Disordered" evidence="2">
    <location>
        <begin position="1"/>
        <end position="22"/>
    </location>
</feature>
<dbReference type="Proteomes" id="UP001472866">
    <property type="component" value="Chromosome 06"/>
</dbReference>
<gene>
    <name evidence="4" type="ORF">HKI87_06g42380</name>
</gene>
<dbReference type="Pfam" id="PF05030">
    <property type="entry name" value="SSXT"/>
    <property type="match status" value="1"/>
</dbReference>
<evidence type="ECO:0000313" key="4">
    <source>
        <dbReference type="EMBL" id="WZN62696.1"/>
    </source>
</evidence>
<evidence type="ECO:0000259" key="3">
    <source>
        <dbReference type="Pfam" id="PF05030"/>
    </source>
</evidence>
<evidence type="ECO:0000256" key="2">
    <source>
        <dbReference type="SAM" id="MobiDB-lite"/>
    </source>
</evidence>
<evidence type="ECO:0000256" key="1">
    <source>
        <dbReference type="ARBA" id="ARBA00007945"/>
    </source>
</evidence>
<organism evidence="4 5">
    <name type="scientific">Chloropicon roscoffensis</name>
    <dbReference type="NCBI Taxonomy" id="1461544"/>
    <lineage>
        <taxon>Eukaryota</taxon>
        <taxon>Viridiplantae</taxon>
        <taxon>Chlorophyta</taxon>
        <taxon>Chloropicophyceae</taxon>
        <taxon>Chloropicales</taxon>
        <taxon>Chloropicaceae</taxon>
        <taxon>Chloropicon</taxon>
    </lineage>
</organism>
<name>A0AAX4P9G7_9CHLO</name>
<reference evidence="4 5" key="1">
    <citation type="submission" date="2024-03" db="EMBL/GenBank/DDBJ databases">
        <title>Complete genome sequence of the green alga Chloropicon roscoffensis RCC1871.</title>
        <authorList>
            <person name="Lemieux C."/>
            <person name="Pombert J.-F."/>
            <person name="Otis C."/>
            <person name="Turmel M."/>
        </authorList>
    </citation>
    <scope>NUCLEOTIDE SEQUENCE [LARGE SCALE GENOMIC DNA]</scope>
    <source>
        <strain evidence="4 5">RCC1871</strain>
    </source>
</reference>
<feature type="compositionally biased region" description="Pro residues" evidence="2">
    <location>
        <begin position="1"/>
        <end position="12"/>
    </location>
</feature>
<proteinExistence type="inferred from homology"/>
<dbReference type="AlphaFoldDB" id="A0AAX4P9G7"/>